<dbReference type="Proteomes" id="UP000008743">
    <property type="component" value="Unassembled WGS sequence"/>
</dbReference>
<dbReference type="InterPro" id="IPR036249">
    <property type="entry name" value="Thioredoxin-like_sf"/>
</dbReference>
<dbReference type="PANTHER" id="PTHR15337">
    <property type="entry name" value="ANTERIOR GRADIENT PROTEIN-RELATED"/>
    <property type="match status" value="1"/>
</dbReference>
<dbReference type="EMBL" id="KE346360">
    <property type="protein sequence ID" value="KJE88525.1"/>
    <property type="molecule type" value="Genomic_DNA"/>
</dbReference>
<evidence type="ECO:0000256" key="1">
    <source>
        <dbReference type="ARBA" id="ARBA00022729"/>
    </source>
</evidence>
<proteinExistence type="predicted"/>
<feature type="signal peptide" evidence="2">
    <location>
        <begin position="1"/>
        <end position="30"/>
    </location>
</feature>
<keyword evidence="4" id="KW-1185">Reference proteome</keyword>
<dbReference type="AlphaFoldDB" id="A0A0D2WGI4"/>
<sequence length="193" mass="21864">MTTNKRQTKNRHSISIATLALVVLALETEASETPLNKLPHLRRGSSWARGWGDNIKWYRLREGMRHARQTGRPAMVVIHKTASENTRRLAPQFAASEAARDLSNEFVMINVHDAEEPHEGELALQLSPDGAYFPRVLFIDPSGKVRDDIHNTFGHERVYNHYYGTLDELLAGMRDAIERFKPPTLALPGNDEL</sequence>
<dbReference type="eggNOG" id="ENOG502RXP1">
    <property type="taxonomic scope" value="Eukaryota"/>
</dbReference>
<gene>
    <name evidence="3" type="ORF">CAOG_000171</name>
</gene>
<dbReference type="Pfam" id="PF13899">
    <property type="entry name" value="Thioredoxin_7"/>
    <property type="match status" value="1"/>
</dbReference>
<dbReference type="OMA" id="CFGDHIH"/>
<evidence type="ECO:0000313" key="4">
    <source>
        <dbReference type="Proteomes" id="UP000008743"/>
    </source>
</evidence>
<dbReference type="InParanoid" id="A0A0D2WGI4"/>
<protein>
    <submittedName>
        <fullName evidence="3">Thioredoxin domain-containing protein</fullName>
    </submittedName>
</protein>
<evidence type="ECO:0000313" key="3">
    <source>
        <dbReference type="EMBL" id="KJE88525.1"/>
    </source>
</evidence>
<dbReference type="GO" id="GO:0005783">
    <property type="term" value="C:endoplasmic reticulum"/>
    <property type="evidence" value="ECO:0007669"/>
    <property type="project" value="TreeGrafter"/>
</dbReference>
<dbReference type="PANTHER" id="PTHR15337:SF11">
    <property type="entry name" value="THIOREDOXIN DOMAIN-CONTAINING PROTEIN"/>
    <property type="match status" value="1"/>
</dbReference>
<accession>A0A0D2WGI4</accession>
<feature type="chain" id="PRO_5002254356" evidence="2">
    <location>
        <begin position="31"/>
        <end position="193"/>
    </location>
</feature>
<organism evidence="3 4">
    <name type="scientific">Capsaspora owczarzaki (strain ATCC 30864)</name>
    <dbReference type="NCBI Taxonomy" id="595528"/>
    <lineage>
        <taxon>Eukaryota</taxon>
        <taxon>Filasterea</taxon>
        <taxon>Capsaspora</taxon>
    </lineage>
</organism>
<name>A0A0D2WGI4_CAPO3</name>
<dbReference type="SUPFAM" id="SSF52833">
    <property type="entry name" value="Thioredoxin-like"/>
    <property type="match status" value="1"/>
</dbReference>
<dbReference type="Gene3D" id="3.40.30.10">
    <property type="entry name" value="Glutaredoxin"/>
    <property type="match status" value="1"/>
</dbReference>
<evidence type="ECO:0000256" key="2">
    <source>
        <dbReference type="SAM" id="SignalP"/>
    </source>
</evidence>
<reference evidence="4" key="1">
    <citation type="submission" date="2011-02" db="EMBL/GenBank/DDBJ databases">
        <title>The Genome Sequence of Capsaspora owczarzaki ATCC 30864.</title>
        <authorList>
            <person name="Russ C."/>
            <person name="Cuomo C."/>
            <person name="Burger G."/>
            <person name="Gray M.W."/>
            <person name="Holland P.W.H."/>
            <person name="King N."/>
            <person name="Lang F.B.F."/>
            <person name="Roger A.J."/>
            <person name="Ruiz-Trillo I."/>
            <person name="Young S.K."/>
            <person name="Zeng Q."/>
            <person name="Gargeya S."/>
            <person name="Alvarado L."/>
            <person name="Berlin A."/>
            <person name="Chapman S.B."/>
            <person name="Chen Z."/>
            <person name="Freedman E."/>
            <person name="Gellesch M."/>
            <person name="Goldberg J."/>
            <person name="Griggs A."/>
            <person name="Gujja S."/>
            <person name="Heilman E."/>
            <person name="Heiman D."/>
            <person name="Howarth C."/>
            <person name="Mehta T."/>
            <person name="Neiman D."/>
            <person name="Pearson M."/>
            <person name="Roberts A."/>
            <person name="Saif S."/>
            <person name="Shea T."/>
            <person name="Shenoy N."/>
            <person name="Sisk P."/>
            <person name="Stolte C."/>
            <person name="Sykes S."/>
            <person name="White J."/>
            <person name="Yandava C."/>
            <person name="Haas B."/>
            <person name="Nusbaum C."/>
            <person name="Birren B."/>
        </authorList>
    </citation>
    <scope>NUCLEOTIDE SEQUENCE</scope>
    <source>
        <strain evidence="4">ATCC 30864</strain>
    </source>
</reference>
<dbReference type="OrthoDB" id="262308at2759"/>
<keyword evidence="1 2" id="KW-0732">Signal</keyword>
<dbReference type="RefSeq" id="XP_004365042.1">
    <property type="nucleotide sequence ID" value="XM_004364985.1"/>
</dbReference>
<dbReference type="PhylomeDB" id="A0A0D2WGI4"/>
<dbReference type="InterPro" id="IPR051099">
    <property type="entry name" value="AGR/TXD"/>
</dbReference>
<dbReference type="STRING" id="595528.A0A0D2WGI4"/>